<dbReference type="Gene3D" id="1.10.287.470">
    <property type="entry name" value="Helix hairpin bin"/>
    <property type="match status" value="1"/>
</dbReference>
<dbReference type="SUPFAM" id="SSF111369">
    <property type="entry name" value="HlyD-like secretion proteins"/>
    <property type="match status" value="1"/>
</dbReference>
<comment type="caution">
    <text evidence="3">The sequence shown here is derived from an EMBL/GenBank/DDBJ whole genome shotgun (WGS) entry which is preliminary data.</text>
</comment>
<dbReference type="EMBL" id="JADJEV010000001">
    <property type="protein sequence ID" value="MBK6971495.1"/>
    <property type="molecule type" value="Genomic_DNA"/>
</dbReference>
<evidence type="ECO:0000256" key="2">
    <source>
        <dbReference type="ARBA" id="ARBA00023054"/>
    </source>
</evidence>
<evidence type="ECO:0000313" key="3">
    <source>
        <dbReference type="EMBL" id="MBK6971495.1"/>
    </source>
</evidence>
<evidence type="ECO:0000313" key="4">
    <source>
        <dbReference type="Proteomes" id="UP000807785"/>
    </source>
</evidence>
<organism evidence="3 4">
    <name type="scientific">Candidatus Methylophosphatis roskildensis</name>
    <dbReference type="NCBI Taxonomy" id="2899263"/>
    <lineage>
        <taxon>Bacteria</taxon>
        <taxon>Pseudomonadati</taxon>
        <taxon>Pseudomonadota</taxon>
        <taxon>Betaproteobacteria</taxon>
        <taxon>Nitrosomonadales</taxon>
        <taxon>Sterolibacteriaceae</taxon>
        <taxon>Candidatus Methylophosphatis</taxon>
    </lineage>
</organism>
<dbReference type="Gene3D" id="2.40.50.100">
    <property type="match status" value="1"/>
</dbReference>
<comment type="subcellular location">
    <subcellularLocation>
        <location evidence="1">Cell envelope</location>
    </subcellularLocation>
</comment>
<dbReference type="InterPro" id="IPR050465">
    <property type="entry name" value="UPF0194_transport"/>
</dbReference>
<proteinExistence type="predicted"/>
<dbReference type="Proteomes" id="UP000807785">
    <property type="component" value="Unassembled WGS sequence"/>
</dbReference>
<dbReference type="GO" id="GO:0030313">
    <property type="term" value="C:cell envelope"/>
    <property type="evidence" value="ECO:0007669"/>
    <property type="project" value="UniProtKB-SubCell"/>
</dbReference>
<gene>
    <name evidence="3" type="ORF">IPH26_00520</name>
</gene>
<accession>A0A9D7E203</accession>
<evidence type="ECO:0000256" key="1">
    <source>
        <dbReference type="ARBA" id="ARBA00004196"/>
    </source>
</evidence>
<keyword evidence="2" id="KW-0175">Coiled coil</keyword>
<sequence length="186" mass="19920">MSAQPPCGHGIRDRRAGEQRAARAAVTSARAAITQGKLALSRTRIVAPIAEVVMARNVNPGDIIGSNVTAPTLFRIVDPARVEIRLEVEELLAPRVGLGLPVEFVLPGSRTVVGRGKVTRIAPQVEKRTIGADDARIRADSMVRPAWSDFHAERDTRPLPGNYRLEARIRVGDQGAGGDTPPSAGR</sequence>
<reference evidence="3" key="1">
    <citation type="submission" date="2020-10" db="EMBL/GenBank/DDBJ databases">
        <title>Connecting structure to function with the recovery of over 1000 high-quality activated sludge metagenome-assembled genomes encoding full-length rRNA genes using long-read sequencing.</title>
        <authorList>
            <person name="Singleton C.M."/>
            <person name="Petriglieri F."/>
            <person name="Kristensen J.M."/>
            <person name="Kirkegaard R.H."/>
            <person name="Michaelsen T.Y."/>
            <person name="Andersen M.H."/>
            <person name="Karst S.M."/>
            <person name="Dueholm M.S."/>
            <person name="Nielsen P.H."/>
            <person name="Albertsen M."/>
        </authorList>
    </citation>
    <scope>NUCLEOTIDE SEQUENCE</scope>
    <source>
        <strain evidence="3">Bjer_18-Q3-R1-45_BAT3C.347</strain>
    </source>
</reference>
<name>A0A9D7E203_9PROT</name>
<protein>
    <submittedName>
        <fullName evidence="3">HlyD family efflux transporter periplasmic adaptor subunit</fullName>
    </submittedName>
</protein>
<dbReference type="Gene3D" id="2.40.30.170">
    <property type="match status" value="1"/>
</dbReference>
<dbReference type="AlphaFoldDB" id="A0A9D7E203"/>
<dbReference type="PANTHER" id="PTHR32347">
    <property type="entry name" value="EFFLUX SYSTEM COMPONENT YKNX-RELATED"/>
    <property type="match status" value="1"/>
</dbReference>